<dbReference type="AlphaFoldDB" id="A0A1I1EQ02"/>
<dbReference type="Pfam" id="PF07980">
    <property type="entry name" value="SusD_RagB"/>
    <property type="match status" value="1"/>
</dbReference>
<evidence type="ECO:0000313" key="8">
    <source>
        <dbReference type="EMBL" id="SFB89239.1"/>
    </source>
</evidence>
<keyword evidence="5" id="KW-0998">Cell outer membrane</keyword>
<dbReference type="PROSITE" id="PS51257">
    <property type="entry name" value="PROKAR_LIPOPROTEIN"/>
    <property type="match status" value="1"/>
</dbReference>
<dbReference type="Gene3D" id="1.25.40.390">
    <property type="match status" value="1"/>
</dbReference>
<feature type="domain" description="RagB/SusD" evidence="6">
    <location>
        <begin position="265"/>
        <end position="516"/>
    </location>
</feature>
<dbReference type="InterPro" id="IPR033985">
    <property type="entry name" value="SusD-like_N"/>
</dbReference>
<evidence type="ECO:0000256" key="4">
    <source>
        <dbReference type="ARBA" id="ARBA00023136"/>
    </source>
</evidence>
<organism evidence="8 9">
    <name type="scientific">Spirosoma endophyticum</name>
    <dbReference type="NCBI Taxonomy" id="662367"/>
    <lineage>
        <taxon>Bacteria</taxon>
        <taxon>Pseudomonadati</taxon>
        <taxon>Bacteroidota</taxon>
        <taxon>Cytophagia</taxon>
        <taxon>Cytophagales</taxon>
        <taxon>Cytophagaceae</taxon>
        <taxon>Spirosoma</taxon>
    </lineage>
</organism>
<dbReference type="Pfam" id="PF14322">
    <property type="entry name" value="SusD-like_3"/>
    <property type="match status" value="1"/>
</dbReference>
<dbReference type="EMBL" id="FOLQ01000001">
    <property type="protein sequence ID" value="SFB89239.1"/>
    <property type="molecule type" value="Genomic_DNA"/>
</dbReference>
<keyword evidence="9" id="KW-1185">Reference proteome</keyword>
<accession>A0A1I1EQ02</accession>
<evidence type="ECO:0000256" key="2">
    <source>
        <dbReference type="ARBA" id="ARBA00006275"/>
    </source>
</evidence>
<reference evidence="8 9" key="1">
    <citation type="submission" date="2016-10" db="EMBL/GenBank/DDBJ databases">
        <authorList>
            <person name="de Groot N.N."/>
        </authorList>
    </citation>
    <scope>NUCLEOTIDE SEQUENCE [LARGE SCALE GENOMIC DNA]</scope>
    <source>
        <strain evidence="8 9">DSM 26130</strain>
    </source>
</reference>
<evidence type="ECO:0000256" key="1">
    <source>
        <dbReference type="ARBA" id="ARBA00004442"/>
    </source>
</evidence>
<evidence type="ECO:0000256" key="3">
    <source>
        <dbReference type="ARBA" id="ARBA00022729"/>
    </source>
</evidence>
<comment type="similarity">
    <text evidence="2">Belongs to the SusD family.</text>
</comment>
<evidence type="ECO:0000256" key="5">
    <source>
        <dbReference type="ARBA" id="ARBA00023237"/>
    </source>
</evidence>
<dbReference type="CDD" id="cd08977">
    <property type="entry name" value="SusD"/>
    <property type="match status" value="1"/>
</dbReference>
<feature type="domain" description="SusD-like N-terminal" evidence="7">
    <location>
        <begin position="39"/>
        <end position="226"/>
    </location>
</feature>
<proteinExistence type="inferred from homology"/>
<name>A0A1I1EQ02_9BACT</name>
<dbReference type="GO" id="GO:0009279">
    <property type="term" value="C:cell outer membrane"/>
    <property type="evidence" value="ECO:0007669"/>
    <property type="project" value="UniProtKB-SubCell"/>
</dbReference>
<dbReference type="SUPFAM" id="SSF48452">
    <property type="entry name" value="TPR-like"/>
    <property type="match status" value="1"/>
</dbReference>
<protein>
    <submittedName>
        <fullName evidence="8">Starch-binding associating with outer membrane</fullName>
    </submittedName>
</protein>
<dbReference type="InterPro" id="IPR011990">
    <property type="entry name" value="TPR-like_helical_dom_sf"/>
</dbReference>
<keyword evidence="4" id="KW-0472">Membrane</keyword>
<evidence type="ECO:0000259" key="7">
    <source>
        <dbReference type="Pfam" id="PF14322"/>
    </source>
</evidence>
<sequence>MNISMKKSYIFTGILVFSLAIGCSDKDLNQLNPNAVTTDSYFKTDAQIRSAINGVYAAVQSTNLVAREWFFTNDLRSDDVAAGGGQLETPRNQLLLGVHDANNSLVGSVWTGAYRVIHRANVVIDNAAASTGLTATVATQAVGEAKFLRAWSYFELVSMWGGVPLYKKYVTSLAGSGARATEAEVYAFIVEDLKAAQDALPATYDATNQGRATKGAAQMLLARAYMQQGDYTNAKTELQKIISSGTYQLVDEYNDNFLEETEFNKESIWEVNFLTSGGTFNWNTDADGASAGEETVRTQEYSGIGWRNIIPSNSLLAEFEKTTKGDAKTDPRYAKSVYTTGDKYNKDQSVLTDAVQNGFSSMVDGKEQKISWRKFTLMYKAGTSTTGGINQRIMRYAETLLAMAECENEAGNIASAVNYLNMVRSRPSVAMPAYPTANYPVSTKDQVFNAIVHERRVELNGEEIRNKDILRWRKNGKLKTEPLAYFQKGKHELLPIPQQEIDNNPNVGLKGQNPGY</sequence>
<dbReference type="Proteomes" id="UP000198598">
    <property type="component" value="Unassembled WGS sequence"/>
</dbReference>
<evidence type="ECO:0000259" key="6">
    <source>
        <dbReference type="Pfam" id="PF07980"/>
    </source>
</evidence>
<gene>
    <name evidence="8" type="ORF">SAMN05216167_10130</name>
</gene>
<evidence type="ECO:0000313" key="9">
    <source>
        <dbReference type="Proteomes" id="UP000198598"/>
    </source>
</evidence>
<dbReference type="STRING" id="662367.SAMN05216167_10130"/>
<keyword evidence="3" id="KW-0732">Signal</keyword>
<comment type="subcellular location">
    <subcellularLocation>
        <location evidence="1">Cell outer membrane</location>
    </subcellularLocation>
</comment>
<dbReference type="InterPro" id="IPR012944">
    <property type="entry name" value="SusD_RagB_dom"/>
</dbReference>